<dbReference type="PANTHER" id="PTHR36505:SF1">
    <property type="entry name" value="BLR1072 PROTEIN"/>
    <property type="match status" value="1"/>
</dbReference>
<dbReference type="Pfam" id="PF05239">
    <property type="entry name" value="PRC"/>
    <property type="match status" value="1"/>
</dbReference>
<evidence type="ECO:0000313" key="3">
    <source>
        <dbReference type="Proteomes" id="UP001156882"/>
    </source>
</evidence>
<dbReference type="Proteomes" id="UP001156882">
    <property type="component" value="Unassembled WGS sequence"/>
</dbReference>
<gene>
    <name evidence="2" type="ORF">GCM10007874_23660</name>
</gene>
<comment type="caution">
    <text evidence="2">The sequence shown here is derived from an EMBL/GenBank/DDBJ whole genome shotgun (WGS) entry which is preliminary data.</text>
</comment>
<evidence type="ECO:0000259" key="1">
    <source>
        <dbReference type="Pfam" id="PF05239"/>
    </source>
</evidence>
<dbReference type="InterPro" id="IPR011033">
    <property type="entry name" value="PRC_barrel-like_sf"/>
</dbReference>
<evidence type="ECO:0000313" key="2">
    <source>
        <dbReference type="EMBL" id="GLS19349.1"/>
    </source>
</evidence>
<dbReference type="InterPro" id="IPR027275">
    <property type="entry name" value="PRC-brl_dom"/>
</dbReference>
<reference evidence="3" key="1">
    <citation type="journal article" date="2019" name="Int. J. Syst. Evol. Microbiol.">
        <title>The Global Catalogue of Microorganisms (GCM) 10K type strain sequencing project: providing services to taxonomists for standard genome sequencing and annotation.</title>
        <authorList>
            <consortium name="The Broad Institute Genomics Platform"/>
            <consortium name="The Broad Institute Genome Sequencing Center for Infectious Disease"/>
            <person name="Wu L."/>
            <person name="Ma J."/>
        </authorList>
    </citation>
    <scope>NUCLEOTIDE SEQUENCE [LARGE SCALE GENOMIC DNA]</scope>
    <source>
        <strain evidence="3">NBRC 101365</strain>
    </source>
</reference>
<feature type="domain" description="PRC-barrel" evidence="1">
    <location>
        <begin position="10"/>
        <end position="80"/>
    </location>
</feature>
<proteinExistence type="predicted"/>
<protein>
    <submittedName>
        <fullName evidence="2">Photosystem reaction center subunit H</fullName>
    </submittedName>
</protein>
<dbReference type="Gene3D" id="2.30.30.240">
    <property type="entry name" value="PRC-barrel domain"/>
    <property type="match status" value="1"/>
</dbReference>
<organism evidence="2 3">
    <name type="scientific">Labrys miyagiensis</name>
    <dbReference type="NCBI Taxonomy" id="346912"/>
    <lineage>
        <taxon>Bacteria</taxon>
        <taxon>Pseudomonadati</taxon>
        <taxon>Pseudomonadota</taxon>
        <taxon>Alphaproteobacteria</taxon>
        <taxon>Hyphomicrobiales</taxon>
        <taxon>Xanthobacteraceae</taxon>
        <taxon>Labrys</taxon>
    </lineage>
</organism>
<dbReference type="SUPFAM" id="SSF50346">
    <property type="entry name" value="PRC-barrel domain"/>
    <property type="match status" value="1"/>
</dbReference>
<name>A0ABQ6CKV7_9HYPH</name>
<keyword evidence="3" id="KW-1185">Reference proteome</keyword>
<dbReference type="PANTHER" id="PTHR36505">
    <property type="entry name" value="BLR1072 PROTEIN"/>
    <property type="match status" value="1"/>
</dbReference>
<dbReference type="RefSeq" id="WP_284312265.1">
    <property type="nucleotide sequence ID" value="NZ_BSPC01000022.1"/>
</dbReference>
<dbReference type="EMBL" id="BSPC01000022">
    <property type="protein sequence ID" value="GLS19349.1"/>
    <property type="molecule type" value="Genomic_DNA"/>
</dbReference>
<sequence length="117" mass="12856">MPTTSGHTTAILASRVQGSSVYNVDREKIGSVEDLVLDKTSNEIMFAVLGFGGLFGVGEKYFPIPWSKLDYDPEAGGYVICVSTDVLETAPSYTLNDLTRNDGQVTRTTNEYYMRAM</sequence>
<accession>A0ABQ6CKV7</accession>